<dbReference type="CDD" id="cd00483">
    <property type="entry name" value="HPPK"/>
    <property type="match status" value="1"/>
</dbReference>
<evidence type="ECO:0000256" key="1">
    <source>
        <dbReference type="ARBA" id="ARBA00000198"/>
    </source>
</evidence>
<dbReference type="SUPFAM" id="SSF55083">
    <property type="entry name" value="6-hydroxymethyl-7,8-dihydropterin pyrophosphokinase, HPPK"/>
    <property type="match status" value="1"/>
</dbReference>
<gene>
    <name evidence="10" type="primary">folK</name>
    <name evidence="10" type="ORF">KOI35_07105</name>
</gene>
<evidence type="ECO:0000256" key="8">
    <source>
        <dbReference type="ARBA" id="ARBA00022909"/>
    </source>
</evidence>
<evidence type="ECO:0000313" key="10">
    <source>
        <dbReference type="EMBL" id="MBU2663275.1"/>
    </source>
</evidence>
<dbReference type="EMBL" id="JAHKKG010000002">
    <property type="protein sequence ID" value="MBU2663275.1"/>
    <property type="molecule type" value="Genomic_DNA"/>
</dbReference>
<dbReference type="Gene3D" id="3.30.70.560">
    <property type="entry name" value="7,8-Dihydro-6-hydroxymethylpterin-pyrophosphokinase HPPK"/>
    <property type="match status" value="1"/>
</dbReference>
<dbReference type="RefSeq" id="WP_215785229.1">
    <property type="nucleotide sequence ID" value="NZ_JAHKKG010000002.1"/>
</dbReference>
<evidence type="ECO:0000313" key="11">
    <source>
        <dbReference type="Proteomes" id="UP001519654"/>
    </source>
</evidence>
<keyword evidence="7" id="KW-0067">ATP-binding</keyword>
<keyword evidence="6" id="KW-0418">Kinase</keyword>
<keyword evidence="8" id="KW-0289">Folate biosynthesis</keyword>
<reference evidence="10 11" key="1">
    <citation type="submission" date="2021-06" db="EMBL/GenBank/DDBJ databases">
        <title>Actinoplanes lichenicola sp. nov., and Actinoplanes ovalisporus sp. nov., isolated from lichen in Thailand.</title>
        <authorList>
            <person name="Saeng-In P."/>
            <person name="Kanchanasin P."/>
            <person name="Yuki M."/>
            <person name="Kudo T."/>
            <person name="Ohkuma M."/>
            <person name="Phongsopitanun W."/>
            <person name="Tanasupawat S."/>
        </authorList>
    </citation>
    <scope>NUCLEOTIDE SEQUENCE [LARGE SCALE GENOMIC DNA]</scope>
    <source>
        <strain evidence="10 11">NBRC 110975</strain>
    </source>
</reference>
<keyword evidence="5" id="KW-0547">Nucleotide-binding</keyword>
<dbReference type="PANTHER" id="PTHR43071:SF1">
    <property type="entry name" value="2-AMINO-4-HYDROXY-6-HYDROXYMETHYLDIHYDROPTERIDINE PYROPHOSPHOKINASE"/>
    <property type="match status" value="1"/>
</dbReference>
<name>A0ABS5YII3_9ACTN</name>
<dbReference type="PANTHER" id="PTHR43071">
    <property type="entry name" value="2-AMINO-4-HYDROXY-6-HYDROXYMETHYLDIHYDROPTERIDINE PYROPHOSPHOKINASE"/>
    <property type="match status" value="1"/>
</dbReference>
<comment type="caution">
    <text evidence="10">The sequence shown here is derived from an EMBL/GenBank/DDBJ whole genome shotgun (WGS) entry which is preliminary data.</text>
</comment>
<keyword evidence="11" id="KW-1185">Reference proteome</keyword>
<dbReference type="InterPro" id="IPR000550">
    <property type="entry name" value="Hppk"/>
</dbReference>
<protein>
    <recommendedName>
        <fullName evidence="3">2-amino-4-hydroxy-6-hydroxymethyldihydropteridine diphosphokinase</fullName>
        <ecNumber evidence="3">2.7.6.3</ecNumber>
    </recommendedName>
</protein>
<evidence type="ECO:0000256" key="2">
    <source>
        <dbReference type="ARBA" id="ARBA00005051"/>
    </source>
</evidence>
<feature type="domain" description="7,8-dihydro-6-hydroxymethylpterin-pyrophosphokinase" evidence="9">
    <location>
        <begin position="87"/>
        <end position="98"/>
    </location>
</feature>
<dbReference type="Pfam" id="PF01288">
    <property type="entry name" value="HPPK"/>
    <property type="match status" value="1"/>
</dbReference>
<comment type="pathway">
    <text evidence="2">Cofactor biosynthesis; tetrahydrofolate biosynthesis; 2-amino-4-hydroxy-6-hydroxymethyl-7,8-dihydropteridine diphosphate from 7,8-dihydroneopterin triphosphate: step 4/4.</text>
</comment>
<dbReference type="GO" id="GO:0003848">
    <property type="term" value="F:2-amino-4-hydroxy-6-hydroxymethyldihydropteridine diphosphokinase activity"/>
    <property type="evidence" value="ECO:0007669"/>
    <property type="project" value="UniProtKB-EC"/>
</dbReference>
<evidence type="ECO:0000259" key="9">
    <source>
        <dbReference type="PROSITE" id="PS00794"/>
    </source>
</evidence>
<keyword evidence="4 10" id="KW-0808">Transferase</keyword>
<proteinExistence type="predicted"/>
<sequence length="175" mass="19465">MSRALLSLGSNLGDREQHLRQAVRALSPFVQRVSGVYETPPWGDADQPAYLNAVLIVEDPEASPYEWLERAHRAEADAERVRDPERRFGPRTLDVDVIAVWDADGRPVLSDDPELTLPHPRAHLRAFVLRPWHDLEPAAELPGHPPITDLLAVPGLADDLAAMTPRPDLALEFKA</sequence>
<dbReference type="PROSITE" id="PS00794">
    <property type="entry name" value="HPPK"/>
    <property type="match status" value="1"/>
</dbReference>
<organism evidence="10 11">
    <name type="scientific">Paractinoplanes bogorensis</name>
    <dbReference type="NCBI Taxonomy" id="1610840"/>
    <lineage>
        <taxon>Bacteria</taxon>
        <taxon>Bacillati</taxon>
        <taxon>Actinomycetota</taxon>
        <taxon>Actinomycetes</taxon>
        <taxon>Micromonosporales</taxon>
        <taxon>Micromonosporaceae</taxon>
        <taxon>Paractinoplanes</taxon>
    </lineage>
</organism>
<dbReference type="InterPro" id="IPR035907">
    <property type="entry name" value="Hppk_sf"/>
</dbReference>
<comment type="catalytic activity">
    <reaction evidence="1">
        <text>6-hydroxymethyl-7,8-dihydropterin + ATP = (7,8-dihydropterin-6-yl)methyl diphosphate + AMP + H(+)</text>
        <dbReference type="Rhea" id="RHEA:11412"/>
        <dbReference type="ChEBI" id="CHEBI:15378"/>
        <dbReference type="ChEBI" id="CHEBI:30616"/>
        <dbReference type="ChEBI" id="CHEBI:44841"/>
        <dbReference type="ChEBI" id="CHEBI:72950"/>
        <dbReference type="ChEBI" id="CHEBI:456215"/>
        <dbReference type="EC" id="2.7.6.3"/>
    </reaction>
</comment>
<evidence type="ECO:0000256" key="5">
    <source>
        <dbReference type="ARBA" id="ARBA00022741"/>
    </source>
</evidence>
<evidence type="ECO:0000256" key="4">
    <source>
        <dbReference type="ARBA" id="ARBA00022679"/>
    </source>
</evidence>
<dbReference type="EC" id="2.7.6.3" evidence="3"/>
<dbReference type="NCBIfam" id="TIGR01498">
    <property type="entry name" value="folK"/>
    <property type="match status" value="1"/>
</dbReference>
<dbReference type="Proteomes" id="UP001519654">
    <property type="component" value="Unassembled WGS sequence"/>
</dbReference>
<evidence type="ECO:0000256" key="3">
    <source>
        <dbReference type="ARBA" id="ARBA00013253"/>
    </source>
</evidence>
<evidence type="ECO:0000256" key="6">
    <source>
        <dbReference type="ARBA" id="ARBA00022777"/>
    </source>
</evidence>
<evidence type="ECO:0000256" key="7">
    <source>
        <dbReference type="ARBA" id="ARBA00022840"/>
    </source>
</evidence>
<accession>A0ABS5YII3</accession>